<dbReference type="PATRIC" id="fig|1276258.3.peg.501"/>
<dbReference type="AlphaFoldDB" id="V5RKK0"/>
<accession>V5RKK0</accession>
<evidence type="ECO:0000259" key="1">
    <source>
        <dbReference type="Pfam" id="PF03235"/>
    </source>
</evidence>
<reference evidence="2 3" key="1">
    <citation type="journal article" date="2014" name="Genome Announc.">
        <title>Complete Genome Sequence of Spiroplasma apis B31T (ATCC 33834), a Bacterium Associated with May Disease of Honeybees (Apis mellifera).</title>
        <authorList>
            <person name="Ku C."/>
            <person name="Lo W.S."/>
            <person name="Chen L.L."/>
            <person name="Kuo C.H."/>
        </authorList>
    </citation>
    <scope>NUCLEOTIDE SEQUENCE [LARGE SCALE GENOMIC DNA]</scope>
    <source>
        <strain evidence="2">B31</strain>
    </source>
</reference>
<dbReference type="STRING" id="1276258.SAPIS_v1c04950"/>
<dbReference type="Pfam" id="PF03235">
    <property type="entry name" value="GmrSD_N"/>
    <property type="match status" value="1"/>
</dbReference>
<evidence type="ECO:0000313" key="2">
    <source>
        <dbReference type="EMBL" id="AHB36340.1"/>
    </source>
</evidence>
<dbReference type="KEGG" id="sapi:SAPIS_v1c04950"/>
<feature type="domain" description="GmrSD restriction endonucleases N-terminal" evidence="1">
    <location>
        <begin position="23"/>
        <end position="232"/>
    </location>
</feature>
<dbReference type="RefSeq" id="WP_023789326.1">
    <property type="nucleotide sequence ID" value="NC_022998.1"/>
</dbReference>
<dbReference type="PANTHER" id="PTHR35149">
    <property type="entry name" value="SLL5132 PROTEIN"/>
    <property type="match status" value="1"/>
</dbReference>
<name>V5RKK0_SPIAP</name>
<evidence type="ECO:0000313" key="3">
    <source>
        <dbReference type="Proteomes" id="UP000018550"/>
    </source>
</evidence>
<sequence>MIAEKINFTQLIGIDEKNNIKEEFDYIFIIPEFQRGYVWNKGQLDELLEDLYKAYKNKDKKGFSSLGVFYFYQSYESNKLEIIDGQQRFTTFLIILEAIKSLIRKDLHRHSLFDRSIQRIITSYSEVSHLELSYKQFFDNHLYEKSNVDENYMNNDSTFKELSANYLEAKKWINNKFENLEDKNLFYNFLLNDIYFWPYLENDEEVKIDLFMKLNSRGRQLAFSTLLKSFLFSIDNLELQDEYSGNKKALTIAKYYEEQIEEPLFKEFLSDIKSTDTRYKHIMNAASCFFFIEARNYLDSYKNLEDVIGKEKELFVGYVKLFTKIFEIVKVERNSDKNVLLLKKIMSDMKTYMIKYITLSVLHQNQLVKKLVDIEIVKYNSLISWIEIKRGKKLFIEESIIELYDLLFIYLYSRRLKWFVDNKFELEHGKKTEQLNPRNLSFYIFFQTLIKDSSNLTESRSFLKSLLDEELLSKANEFENGNFEIWKNAKSYQKVIQYLDEYLKLRKKYNI</sequence>
<keyword evidence="3" id="KW-1185">Reference proteome</keyword>
<gene>
    <name evidence="2" type="ORF">SAPIS_v1c04950</name>
</gene>
<dbReference type="HOGENOM" id="CLU_533066_0_0_14"/>
<dbReference type="Proteomes" id="UP000018550">
    <property type="component" value="Chromosome"/>
</dbReference>
<dbReference type="eggNOG" id="COG1479">
    <property type="taxonomic scope" value="Bacteria"/>
</dbReference>
<proteinExistence type="predicted"/>
<dbReference type="PANTHER" id="PTHR35149:SF2">
    <property type="entry name" value="DUF262 DOMAIN-CONTAINING PROTEIN"/>
    <property type="match status" value="1"/>
</dbReference>
<organism evidence="2 3">
    <name type="scientific">Spiroplasma apis B31</name>
    <dbReference type="NCBI Taxonomy" id="1276258"/>
    <lineage>
        <taxon>Bacteria</taxon>
        <taxon>Bacillati</taxon>
        <taxon>Mycoplasmatota</taxon>
        <taxon>Mollicutes</taxon>
        <taxon>Entomoplasmatales</taxon>
        <taxon>Spiroplasmataceae</taxon>
        <taxon>Spiroplasma</taxon>
    </lineage>
</organism>
<protein>
    <recommendedName>
        <fullName evidence="1">GmrSD restriction endonucleases N-terminal domain-containing protein</fullName>
    </recommendedName>
</protein>
<dbReference type="InterPro" id="IPR004919">
    <property type="entry name" value="GmrSD_N"/>
</dbReference>
<dbReference type="EMBL" id="CP006682">
    <property type="protein sequence ID" value="AHB36340.1"/>
    <property type="molecule type" value="Genomic_DNA"/>
</dbReference>